<dbReference type="Proteomes" id="UP000308133">
    <property type="component" value="Unassembled WGS sequence"/>
</dbReference>
<name>A0A4U7AY43_9PEZI</name>
<proteinExistence type="predicted"/>
<comment type="caution">
    <text evidence="3">The sequence shown here is derived from an EMBL/GenBank/DDBJ whole genome shotgun (WGS) entry which is preliminary data.</text>
</comment>
<dbReference type="Gene3D" id="2.30.110.10">
    <property type="entry name" value="Electron Transport, Fmn-binding Protein, Chain A"/>
    <property type="match status" value="1"/>
</dbReference>
<dbReference type="InterPro" id="IPR052917">
    <property type="entry name" value="Stress-Dev_Protein"/>
</dbReference>
<gene>
    <name evidence="3" type="ORF">C1H76_6470</name>
</gene>
<accession>A0A4U7AY43</accession>
<evidence type="ECO:0000256" key="1">
    <source>
        <dbReference type="SAM" id="MobiDB-lite"/>
    </source>
</evidence>
<dbReference type="PANTHER" id="PTHR34818">
    <property type="entry name" value="PROTEIN BLI-3"/>
    <property type="match status" value="1"/>
</dbReference>
<evidence type="ECO:0000259" key="2">
    <source>
        <dbReference type="Pfam" id="PF16242"/>
    </source>
</evidence>
<dbReference type="AlphaFoldDB" id="A0A4U7AY43"/>
<evidence type="ECO:0000313" key="4">
    <source>
        <dbReference type="Proteomes" id="UP000308133"/>
    </source>
</evidence>
<evidence type="ECO:0000313" key="3">
    <source>
        <dbReference type="EMBL" id="TKX21396.1"/>
    </source>
</evidence>
<dbReference type="InterPro" id="IPR038725">
    <property type="entry name" value="YdaG_split_barrel_FMN-bd"/>
</dbReference>
<dbReference type="SUPFAM" id="SSF50475">
    <property type="entry name" value="FMN-binding split barrel"/>
    <property type="match status" value="1"/>
</dbReference>
<protein>
    <submittedName>
        <fullName evidence="3">Protein bli-3</fullName>
    </submittedName>
</protein>
<dbReference type="Pfam" id="PF16242">
    <property type="entry name" value="Pyrid_ox_like"/>
    <property type="match status" value="1"/>
</dbReference>
<organism evidence="3 4">
    <name type="scientific">Elsinoe australis</name>
    <dbReference type="NCBI Taxonomy" id="40998"/>
    <lineage>
        <taxon>Eukaryota</taxon>
        <taxon>Fungi</taxon>
        <taxon>Dikarya</taxon>
        <taxon>Ascomycota</taxon>
        <taxon>Pezizomycotina</taxon>
        <taxon>Dothideomycetes</taxon>
        <taxon>Dothideomycetidae</taxon>
        <taxon>Myriangiales</taxon>
        <taxon>Elsinoaceae</taxon>
        <taxon>Elsinoe</taxon>
    </lineage>
</organism>
<feature type="domain" description="General stress protein FMN-binding split barrel" evidence="2">
    <location>
        <begin position="74"/>
        <end position="224"/>
    </location>
</feature>
<dbReference type="EMBL" id="PTQR01000081">
    <property type="protein sequence ID" value="TKX21396.1"/>
    <property type="molecule type" value="Genomic_DNA"/>
</dbReference>
<sequence length="246" mass="27193">MSAIRTSLRTSTRILRLNTPKAIPTTTRTTTRTFHATSTFKMPEPLKSTDINSSTDPSVARQYDRETPTDKQISDFFGLADSLKTCLMTTHRPGVGPVSRSMAVAKRNGPDFLFLANAHSNKFSDLDKDKTIQLTFQDSSSQNWASITGKATVTDNSDPRIKELNNPFAAAWFGDLGDGVHTGKAEDPRMTLIEVKADYIAYWLSTSTKLGFLKEIAEANLTGKVATTGVNRELKQSEIEQARQQK</sequence>
<feature type="region of interest" description="Disordered" evidence="1">
    <location>
        <begin position="43"/>
        <end position="67"/>
    </location>
</feature>
<dbReference type="InterPro" id="IPR012349">
    <property type="entry name" value="Split_barrel_FMN-bd"/>
</dbReference>
<dbReference type="PANTHER" id="PTHR34818:SF1">
    <property type="entry name" value="PROTEIN BLI-3"/>
    <property type="match status" value="1"/>
</dbReference>
<reference evidence="3 4" key="1">
    <citation type="submission" date="2018-02" db="EMBL/GenBank/DDBJ databases">
        <title>Draft genome sequences of Elsinoe sp., causing black scab on jojoba.</title>
        <authorList>
            <person name="Stodart B."/>
            <person name="Jeffress S."/>
            <person name="Ash G."/>
            <person name="Arun Chinnappa K."/>
        </authorList>
    </citation>
    <scope>NUCLEOTIDE SEQUENCE [LARGE SCALE GENOMIC DNA]</scope>
    <source>
        <strain evidence="3 4">Hillstone_2</strain>
    </source>
</reference>